<dbReference type="RefSeq" id="NP_149541.1">
    <property type="nucleotide sequence ID" value="NC_003038.1"/>
</dbReference>
<reference evidence="1 2" key="2">
    <citation type="journal article" date="1986" name="Med. Microbiol. Immunol.">
        <title>Insect iridescent virus type 6 induced toxic degenerative hepatitis in mice.</title>
        <authorList>
            <person name="Lorbacher de Ruiz H."/>
            <person name="Gelderblom H."/>
            <person name="Hofmann W."/>
            <person name="Darai G."/>
        </authorList>
    </citation>
    <scope>NUCLEOTIDE SEQUENCE [LARGE SCALE GENOMIC DNA]</scope>
</reference>
<organismHost>
    <name type="scientific">Acheta domesticus</name>
    <name type="common">House cricket</name>
    <dbReference type="NCBI Taxonomy" id="6997"/>
</organismHost>
<evidence type="ECO:0000313" key="1">
    <source>
        <dbReference type="EMBL" id="AAK82000.1"/>
    </source>
</evidence>
<evidence type="ECO:0000313" key="2">
    <source>
        <dbReference type="Proteomes" id="UP000001359"/>
    </source>
</evidence>
<reference evidence="1 2" key="4">
    <citation type="journal article" date="1988" name="Virology">
        <title>Identification and characterization of the repetitive DNA element in the genome of insect iridescent virus type 6.</title>
        <authorList>
            <person name="Fischer M."/>
            <person name="Schnitzler P."/>
            <person name="Delius H."/>
            <person name="Darai G."/>
        </authorList>
    </citation>
    <scope>NUCLEOTIDE SEQUENCE [LARGE SCALE GENOMIC DNA]</scope>
</reference>
<organism evidence="1 2">
    <name type="scientific">Invertebrate iridescent virus 6</name>
    <name type="common">IIV-6</name>
    <name type="synonym">Chilo iridescent virus</name>
    <dbReference type="NCBI Taxonomy" id="176652"/>
    <lineage>
        <taxon>Viruses</taxon>
        <taxon>Varidnaviria</taxon>
        <taxon>Bamfordvirae</taxon>
        <taxon>Nucleocytoviricota</taxon>
        <taxon>Megaviricetes</taxon>
        <taxon>Pimascovirales</taxon>
        <taxon>Pimascovirales incertae sedis</taxon>
        <taxon>Iridoviridae</taxon>
        <taxon>Betairidovirinae</taxon>
        <taxon>Iridovirus</taxon>
        <taxon>Iridovirus chilo1</taxon>
    </lineage>
</organism>
<dbReference type="KEGG" id="vg:1733302"/>
<reference evidence="1 2" key="13">
    <citation type="journal article" date="1998" name="Virus Genes">
        <title>Identification of a thymidylate synthase gene within the genome of Chilo iridescent virus.</title>
        <authorList>
            <person name="Muller K."/>
            <person name="Tidona C.A."/>
            <person name="Bahr U."/>
            <person name="Darai G."/>
        </authorList>
    </citation>
    <scope>NUCLEOTIDE SEQUENCE [LARGE SCALE GENOMIC DNA]</scope>
</reference>
<proteinExistence type="predicted"/>
<reference evidence="1 2" key="10">
    <citation type="journal article" date="1994" name="Nucleic Acids Res.">
        <title>Identification of genes encoding zinc finger proteins, non-histone chromosomal HMG protein homologue, and a putative GTP phosphohydrolase in the genome of Chilo iridescent virus.</title>
        <authorList>
            <person name="Schnitzler P."/>
            <person name="Hug M."/>
            <person name="Handermann M."/>
            <person name="Janssen W."/>
            <person name="Koonin E.V."/>
            <person name="Delius H."/>
            <person name="Darai C."/>
        </authorList>
    </citation>
    <scope>NUCLEOTIDE SEQUENCE [LARGE SCALE GENOMIC DNA]</scope>
</reference>
<reference evidence="1 2" key="14">
    <citation type="journal article" date="1999" name="Virus Genes">
        <title>Identification of a gene cluster within the genome of Chilo iridescent virus encoding enzymes involved in viral DNA replication and processing.</title>
        <authorList>
            <person name="Muller K."/>
            <person name="Tidona C.A."/>
            <person name="Darai G."/>
        </authorList>
    </citation>
    <scope>NUCLEOTIDE SEQUENCE [LARGE SCALE GENOMIC DNA]</scope>
</reference>
<reference evidence="1 2" key="6">
    <citation type="journal article" date="1992" name="Virus Genes">
        <title>Characterization of the third origin of DNA replication of the genome of insect iridescent virus type 6.</title>
        <authorList>
            <person name="Sonntag K.C."/>
            <person name="Darai G."/>
        </authorList>
    </citation>
    <scope>NUCLEOTIDE SEQUENCE [LARGE SCALE GENOMIC DNA]</scope>
</reference>
<reference evidence="1 2" key="5">
    <citation type="journal article" date="1992" name="Virus Genes">
        <title>Identification and mapping of origins of DNA replication within the DNA sequences of the genome of insect iridescent virus type 6.</title>
        <authorList>
            <person name="Handermann M."/>
            <person name="Schnitzler P."/>
            <person name="Rosen-Wolff A."/>
            <person name="Raab K."/>
            <person name="Sonntag K.C."/>
            <person name="Darai G."/>
        </authorList>
    </citation>
    <scope>NUCLEOTIDE SEQUENCE [LARGE SCALE GENOMIC DNA]</scope>
</reference>
<reference evidence="1 2" key="8">
    <citation type="journal article" date="1994" name="Intervirology">
        <title>Identification of the primary structure and the coding capacity of the genome of insect iridescent virus type 6 between the genome coordinates 0.310 and 0.347 (7990 bp).</title>
        <authorList>
            <person name="Sonntag K.C."/>
            <person name="Schnitzler P."/>
            <person name="Janssen W."/>
            <person name="Darai G."/>
        </authorList>
    </citation>
    <scope>NUCLEOTIDE SEQUENCE [LARGE SCALE GENOMIC DNA]</scope>
</reference>
<organismHost>
    <name type="scientific">Gryllus campestris</name>
    <dbReference type="NCBI Taxonomy" id="58607"/>
</organismHost>
<name>Q91G32_IIV6</name>
<organismHost>
    <name type="scientific">Chilo suppressalis</name>
    <name type="common">Asiatic rice borer moth</name>
    <dbReference type="NCBI Taxonomy" id="168631"/>
</organismHost>
<accession>Q91G32</accession>
<reference evidence="1 2" key="15">
    <citation type="journal article" date="2001" name="Virology">
        <title>Analysis of the first complete DNA sequence of an invertebrate iridovirus: coding strategy of the genome of Chilo iridescent virus.</title>
        <authorList>
            <person name="Jakob N.J."/>
            <person name="Muller K."/>
            <person name="Bahr U."/>
            <person name="Darai G."/>
        </authorList>
    </citation>
    <scope>NUCLEOTIDE SEQUENCE [LARGE SCALE GENOMIC DNA]</scope>
</reference>
<reference evidence="1 2" key="11">
    <citation type="journal article" date="1994" name="Virus Genes">
        <title>Chilo iridescent virus encodes a putative helicase belonging to a distinct family within the "DEAD/H" superfamily: implications for the evolution of large DNA viruses.</title>
        <authorList>
            <person name="Sonntag K.C."/>
            <person name="Schnitzler P."/>
            <person name="Koonin E.V."/>
            <person name="Darai G."/>
        </authorList>
    </citation>
    <scope>NUCLEOTIDE SEQUENCE [LARGE SCALE GENOMIC DNA]</scope>
</reference>
<reference evidence="1 2" key="12">
    <citation type="journal article" date="1997" name="Virus Genes">
        <title>The DNA sequence of Chilo iridescent virus between the genome coordinates 0.101 and 0.391; similarities in coding strategy between insect and vertebrate iridoviruses.</title>
        <authorList>
            <person name="Bahr U."/>
            <person name="Tidona C.A."/>
            <person name="Darai G."/>
        </authorList>
    </citation>
    <scope>NUCLEOTIDE SEQUENCE [LARGE SCALE GENOMIC DNA]</scope>
</reference>
<dbReference type="GeneID" id="1733302"/>
<reference evidence="1 2" key="7">
    <citation type="journal article" date="1993" name="J. Gen. Virol.">
        <title>Identification of the gene encoding the major capsid protein of insect iridescent virus type 6 by polymerase chain reaction.</title>
        <authorList>
            <person name="Stohwasser R."/>
            <person name="Raab K."/>
            <person name="Schnitzler P."/>
            <person name="Janssen W."/>
            <person name="Darai G."/>
        </authorList>
    </citation>
    <scope>NUCLEOTIDE SEQUENCE [LARGE SCALE GENOMIC DNA]</scope>
</reference>
<dbReference type="EMBL" id="AF303741">
    <property type="protein sequence ID" value="AAK82000.1"/>
    <property type="molecule type" value="Genomic_DNA"/>
</dbReference>
<organismHost>
    <name type="scientific">Spodoptera frugiperda</name>
    <name type="common">Fall armyworm</name>
    <dbReference type="NCBI Taxonomy" id="7108"/>
</organismHost>
<reference evidence="1 2" key="1">
    <citation type="journal article" date="1984" name="J. Virol.">
        <title>DNA analysis of insect iridescent virus 6: evidence for circular permutation and terminal redundancy.</title>
        <authorList>
            <person name="Delius H."/>
            <person name="Darai G."/>
            <person name="Fluegel R.M."/>
        </authorList>
    </citation>
    <scope>NUCLEOTIDE SEQUENCE [LARGE SCALE GENOMIC DNA]</scope>
</reference>
<dbReference type="Proteomes" id="UP000001359">
    <property type="component" value="Segment"/>
</dbReference>
<sequence length="72" mass="8655">MYNYKLGFQVLTNNFQYFHTYGVLSICHYCFGDIIHHQLVKQICIDYCIGNVQSENNYVYKYMNNEDIRSLL</sequence>
<reference evidence="1 2" key="3">
    <citation type="journal article" date="1987" name="Virology">
        <title>Molecular cloning and physical mapping of the genome of insect iridescent virus type 6: further evidence for circular permutation of the viral genome.</title>
        <authorList>
            <person name="Schnitzler P."/>
            <person name="Soltau J.B."/>
            <person name="Fischer M."/>
            <person name="Reisner H."/>
            <person name="Scholz J."/>
            <person name="Delius H."/>
            <person name="Darai G."/>
        </authorList>
    </citation>
    <scope>NUCLEOTIDE SEQUENCE [LARGE SCALE GENOMIC DNA]</scope>
</reference>
<organismHost>
    <name type="scientific">Gryllus bimaculatus</name>
    <name type="common">Two-spotted cricket</name>
    <dbReference type="NCBI Taxonomy" id="6999"/>
</organismHost>
<keyword evidence="2" id="KW-1185">Reference proteome</keyword>
<protein>
    <submittedName>
        <fullName evidence="1">078R</fullName>
    </submittedName>
</protein>
<reference evidence="1 2" key="9">
    <citation type="journal article" date="1994" name="J. Gen. Virol.">
        <title>Insect iridescent virus type 6 encodes a polypeptide related to the largest subunit of eukaryotic RNA polymerase II.</title>
        <authorList>
            <person name="Schnitzler P."/>
            <person name="Sonntag K.C."/>
            <person name="Muller M."/>
            <person name="Janssen W."/>
            <person name="Bugert J.J."/>
            <person name="Koonin E.V."/>
            <person name="Darai G."/>
        </authorList>
    </citation>
    <scope>NUCLEOTIDE SEQUENCE [LARGE SCALE GENOMIC DNA]</scope>
</reference>